<dbReference type="InterPro" id="IPR050272">
    <property type="entry name" value="Isochorismatase-like_hydrls"/>
</dbReference>
<dbReference type="InterPro" id="IPR036380">
    <property type="entry name" value="Isochorismatase-like_sf"/>
</dbReference>
<accession>A0ABW3I0J4</accession>
<evidence type="ECO:0000313" key="4">
    <source>
        <dbReference type="Proteomes" id="UP001596997"/>
    </source>
</evidence>
<dbReference type="InterPro" id="IPR000868">
    <property type="entry name" value="Isochorismatase-like_dom"/>
</dbReference>
<protein>
    <submittedName>
        <fullName evidence="3">Isochorismatase family protein</fullName>
    </submittedName>
</protein>
<proteinExistence type="predicted"/>
<dbReference type="SUPFAM" id="SSF52499">
    <property type="entry name" value="Isochorismatase-like hydrolases"/>
    <property type="match status" value="1"/>
</dbReference>
<gene>
    <name evidence="3" type="ORF">ACFQ1O_04945</name>
</gene>
<keyword evidence="4" id="KW-1185">Reference proteome</keyword>
<name>A0ABW3I0J4_9FLAO</name>
<dbReference type="Proteomes" id="UP001596997">
    <property type="component" value="Unassembled WGS sequence"/>
</dbReference>
<evidence type="ECO:0000313" key="3">
    <source>
        <dbReference type="EMBL" id="MFD0963344.1"/>
    </source>
</evidence>
<dbReference type="Pfam" id="PF00857">
    <property type="entry name" value="Isochorismatase"/>
    <property type="match status" value="1"/>
</dbReference>
<sequence>MKKALLIIDMQKGSFTSKTPRHDSENIIKRINPLSEEFCKQGLPVIFIQHDGTKENEFIPNTTEWEILNSLNIPLNSFFVQKYANDIFYQSKLKEVLDNLNITELFITGCATDFCVESSIQSAITKDYDLTIIADAHTTGNRPHIRASKIIEHYNWVWQNMIPTKGKVQVIKTLDFIS</sequence>
<dbReference type="EMBL" id="JBHTJM010000006">
    <property type="protein sequence ID" value="MFD0963344.1"/>
    <property type="molecule type" value="Genomic_DNA"/>
</dbReference>
<evidence type="ECO:0000256" key="1">
    <source>
        <dbReference type="ARBA" id="ARBA00022801"/>
    </source>
</evidence>
<dbReference type="PANTHER" id="PTHR43540">
    <property type="entry name" value="PEROXYUREIDOACRYLATE/UREIDOACRYLATE AMIDOHYDROLASE-RELATED"/>
    <property type="match status" value="1"/>
</dbReference>
<evidence type="ECO:0000259" key="2">
    <source>
        <dbReference type="Pfam" id="PF00857"/>
    </source>
</evidence>
<dbReference type="Gene3D" id="3.40.50.850">
    <property type="entry name" value="Isochorismatase-like"/>
    <property type="match status" value="1"/>
</dbReference>
<reference evidence="4" key="1">
    <citation type="journal article" date="2019" name="Int. J. Syst. Evol. Microbiol.">
        <title>The Global Catalogue of Microorganisms (GCM) 10K type strain sequencing project: providing services to taxonomists for standard genome sequencing and annotation.</title>
        <authorList>
            <consortium name="The Broad Institute Genomics Platform"/>
            <consortium name="The Broad Institute Genome Sequencing Center for Infectious Disease"/>
            <person name="Wu L."/>
            <person name="Ma J."/>
        </authorList>
    </citation>
    <scope>NUCLEOTIDE SEQUENCE [LARGE SCALE GENOMIC DNA]</scope>
    <source>
        <strain evidence="4">CCUG 62114</strain>
    </source>
</reference>
<organism evidence="3 4">
    <name type="scientific">Pseudofulvibacter geojedonensis</name>
    <dbReference type="NCBI Taxonomy" id="1123758"/>
    <lineage>
        <taxon>Bacteria</taxon>
        <taxon>Pseudomonadati</taxon>
        <taxon>Bacteroidota</taxon>
        <taxon>Flavobacteriia</taxon>
        <taxon>Flavobacteriales</taxon>
        <taxon>Flavobacteriaceae</taxon>
        <taxon>Pseudofulvibacter</taxon>
    </lineage>
</organism>
<comment type="caution">
    <text evidence="3">The sequence shown here is derived from an EMBL/GenBank/DDBJ whole genome shotgun (WGS) entry which is preliminary data.</text>
</comment>
<dbReference type="PANTHER" id="PTHR43540:SF14">
    <property type="entry name" value="ISOCHORISMATASE"/>
    <property type="match status" value="1"/>
</dbReference>
<keyword evidence="1" id="KW-0378">Hydrolase</keyword>
<dbReference type="RefSeq" id="WP_377713968.1">
    <property type="nucleotide sequence ID" value="NZ_JBHTJM010000006.1"/>
</dbReference>
<feature type="domain" description="Isochorismatase-like" evidence="2">
    <location>
        <begin position="4"/>
        <end position="143"/>
    </location>
</feature>